<gene>
    <name evidence="1" type="ORF">IF1G_06433</name>
</gene>
<keyword evidence="2" id="KW-1185">Reference proteome</keyword>
<evidence type="ECO:0000313" key="2">
    <source>
        <dbReference type="Proteomes" id="UP000315783"/>
    </source>
</evidence>
<comment type="caution">
    <text evidence="1">The sequence shown here is derived from an EMBL/GenBank/DDBJ whole genome shotgun (WGS) entry which is preliminary data.</text>
</comment>
<protein>
    <submittedName>
        <fullName evidence="1">Uncharacterized protein</fullName>
    </submittedName>
</protein>
<reference evidence="1 2" key="1">
    <citation type="journal article" date="2019" name="Appl. Microbiol. Biotechnol.">
        <title>Genome sequence of Isaria javanica and comparative genome analysis insights into family S53 peptidase evolution in fungal entomopathogens.</title>
        <authorList>
            <person name="Lin R."/>
            <person name="Zhang X."/>
            <person name="Xin B."/>
            <person name="Zou M."/>
            <person name="Gao Y."/>
            <person name="Qin F."/>
            <person name="Hu Q."/>
            <person name="Xie B."/>
            <person name="Cheng X."/>
        </authorList>
    </citation>
    <scope>NUCLEOTIDE SEQUENCE [LARGE SCALE GENOMIC DNA]</scope>
    <source>
        <strain evidence="1 2">IJ1G</strain>
    </source>
</reference>
<sequence length="157" mass="17363">MMVTVRKGCVAAAHCVNVLSSLQFQTLLSSRFREGACVAIRGAPVDKLMLYQCTEYYTVFTSEVEKRRSLPLSLWIRLLAVRQGGVKSLSPGLITERGPGQRPSSTANWELLIYGQGSRTPTCTPYLACVRHIGLRGILRRAYGPKAGRQAVLRRVP</sequence>
<dbReference type="Proteomes" id="UP000315783">
    <property type="component" value="Unassembled WGS sequence"/>
</dbReference>
<dbReference type="EMBL" id="SPUK01000008">
    <property type="protein sequence ID" value="TQV95446.1"/>
    <property type="molecule type" value="Genomic_DNA"/>
</dbReference>
<name>A0A545V162_9HYPO</name>
<evidence type="ECO:0000313" key="1">
    <source>
        <dbReference type="EMBL" id="TQV95446.1"/>
    </source>
</evidence>
<organism evidence="1 2">
    <name type="scientific">Cordyceps javanica</name>
    <dbReference type="NCBI Taxonomy" id="43265"/>
    <lineage>
        <taxon>Eukaryota</taxon>
        <taxon>Fungi</taxon>
        <taxon>Dikarya</taxon>
        <taxon>Ascomycota</taxon>
        <taxon>Pezizomycotina</taxon>
        <taxon>Sordariomycetes</taxon>
        <taxon>Hypocreomycetidae</taxon>
        <taxon>Hypocreales</taxon>
        <taxon>Cordycipitaceae</taxon>
        <taxon>Cordyceps</taxon>
    </lineage>
</organism>
<proteinExistence type="predicted"/>
<accession>A0A545V162</accession>
<dbReference type="AlphaFoldDB" id="A0A545V162"/>